<dbReference type="AlphaFoldDB" id="A0A2T2X7L7"/>
<name>A0A2T2X7L7_9FIRM</name>
<evidence type="ECO:0000313" key="3">
    <source>
        <dbReference type="Proteomes" id="UP000242699"/>
    </source>
</evidence>
<keyword evidence="1" id="KW-0472">Membrane</keyword>
<proteinExistence type="predicted"/>
<feature type="transmembrane region" description="Helical" evidence="1">
    <location>
        <begin position="54"/>
        <end position="77"/>
    </location>
</feature>
<evidence type="ECO:0000256" key="1">
    <source>
        <dbReference type="SAM" id="Phobius"/>
    </source>
</evidence>
<organism evidence="2 3">
    <name type="scientific">Sulfobacillus benefaciens</name>
    <dbReference type="NCBI Taxonomy" id="453960"/>
    <lineage>
        <taxon>Bacteria</taxon>
        <taxon>Bacillati</taxon>
        <taxon>Bacillota</taxon>
        <taxon>Clostridia</taxon>
        <taxon>Eubacteriales</taxon>
        <taxon>Clostridiales Family XVII. Incertae Sedis</taxon>
        <taxon>Sulfobacillus</taxon>
    </lineage>
</organism>
<reference evidence="2 3" key="1">
    <citation type="journal article" date="2014" name="BMC Genomics">
        <title>Comparison of environmental and isolate Sulfobacillus genomes reveals diverse carbon, sulfur, nitrogen, and hydrogen metabolisms.</title>
        <authorList>
            <person name="Justice N.B."/>
            <person name="Norman A."/>
            <person name="Brown C.T."/>
            <person name="Singh A."/>
            <person name="Thomas B.C."/>
            <person name="Banfield J.F."/>
        </authorList>
    </citation>
    <scope>NUCLEOTIDE SEQUENCE [LARGE SCALE GENOMIC DNA]</scope>
    <source>
        <strain evidence="2">AMDSBA1</strain>
    </source>
</reference>
<accession>A0A2T2X7L7</accession>
<protein>
    <submittedName>
        <fullName evidence="2">Uncharacterized protein</fullName>
    </submittedName>
</protein>
<dbReference type="EMBL" id="PXYT01000010">
    <property type="protein sequence ID" value="PSR30465.1"/>
    <property type="molecule type" value="Genomic_DNA"/>
</dbReference>
<keyword evidence="1" id="KW-0812">Transmembrane</keyword>
<dbReference type="Proteomes" id="UP000242699">
    <property type="component" value="Unassembled WGS sequence"/>
</dbReference>
<gene>
    <name evidence="2" type="ORF">C7B43_06160</name>
</gene>
<evidence type="ECO:0000313" key="2">
    <source>
        <dbReference type="EMBL" id="PSR30465.1"/>
    </source>
</evidence>
<comment type="caution">
    <text evidence="2">The sequence shown here is derived from an EMBL/GenBank/DDBJ whole genome shotgun (WGS) entry which is preliminary data.</text>
</comment>
<sequence length="87" mass="9454">MRKALTLAGTVVNVFLPGVGTLIMGKFASGSVQLGLLLALWVLKTITFGLAGWFLWPIGVAVWIWAVGGGVITYFTLPDRHHKALRY</sequence>
<keyword evidence="1" id="KW-1133">Transmembrane helix</keyword>